<dbReference type="Gene3D" id="3.40.50.1820">
    <property type="entry name" value="alpha/beta hydrolase"/>
    <property type="match status" value="1"/>
</dbReference>
<feature type="chain" id="PRO_5007303866" description="BAAT/Acyl-CoA thioester hydrolase C-terminal domain-containing protein" evidence="1">
    <location>
        <begin position="20"/>
        <end position="305"/>
    </location>
</feature>
<feature type="signal peptide" evidence="1">
    <location>
        <begin position="1"/>
        <end position="19"/>
    </location>
</feature>
<name>A0A140NSP8_PROSM</name>
<evidence type="ECO:0000256" key="1">
    <source>
        <dbReference type="SAM" id="SignalP"/>
    </source>
</evidence>
<dbReference type="InterPro" id="IPR053145">
    <property type="entry name" value="AB_hydrolase_Est10"/>
</dbReference>
<dbReference type="KEGG" id="psi:S70_20805"/>
<dbReference type="PATRIC" id="fig|1157951.4.peg.4180"/>
<dbReference type="InterPro" id="IPR014940">
    <property type="entry name" value="BAAT_C"/>
</dbReference>
<evidence type="ECO:0000259" key="2">
    <source>
        <dbReference type="Pfam" id="PF08840"/>
    </source>
</evidence>
<dbReference type="EMBL" id="CP003488">
    <property type="protein sequence ID" value="AFH95941.1"/>
    <property type="molecule type" value="Genomic_DNA"/>
</dbReference>
<dbReference type="InterPro" id="IPR029058">
    <property type="entry name" value="AB_hydrolase_fold"/>
</dbReference>
<dbReference type="RefSeq" id="WP_014658348.1">
    <property type="nucleotide sequence ID" value="NC_017731.1"/>
</dbReference>
<organism evidence="3 4">
    <name type="scientific">Providencia stuartii (strain MRSN 2154)</name>
    <dbReference type="NCBI Taxonomy" id="1157951"/>
    <lineage>
        <taxon>Bacteria</taxon>
        <taxon>Pseudomonadati</taxon>
        <taxon>Pseudomonadota</taxon>
        <taxon>Gammaproteobacteria</taxon>
        <taxon>Enterobacterales</taxon>
        <taxon>Morganellaceae</taxon>
        <taxon>Providencia</taxon>
    </lineage>
</organism>
<dbReference type="PANTHER" id="PTHR43265:SF1">
    <property type="entry name" value="ESTERASE ESTD"/>
    <property type="match status" value="1"/>
</dbReference>
<gene>
    <name evidence="3" type="ordered locus">S70_20805</name>
</gene>
<protein>
    <recommendedName>
        <fullName evidence="2">BAAT/Acyl-CoA thioester hydrolase C-terminal domain-containing protein</fullName>
    </recommendedName>
</protein>
<accession>A0A140NSP8</accession>
<dbReference type="AlphaFoldDB" id="A0A140NSP8"/>
<dbReference type="GeneID" id="93519322"/>
<dbReference type="GO" id="GO:0052689">
    <property type="term" value="F:carboxylic ester hydrolase activity"/>
    <property type="evidence" value="ECO:0007669"/>
    <property type="project" value="TreeGrafter"/>
</dbReference>
<dbReference type="Pfam" id="PF08840">
    <property type="entry name" value="BAAT_C"/>
    <property type="match status" value="1"/>
</dbReference>
<dbReference type="SUPFAM" id="SSF53474">
    <property type="entry name" value="alpha/beta-Hydrolases"/>
    <property type="match status" value="1"/>
</dbReference>
<feature type="domain" description="BAAT/Acyl-CoA thioester hydrolase C-terminal" evidence="2">
    <location>
        <begin position="122"/>
        <end position="258"/>
    </location>
</feature>
<sequence length="305" mass="34403">MKIGSVILLLVAFTLTAHAEKGPELQKIQDKQGKEIHYYIIKQSDKTAKNVLVLIQGSDCKSVINNTKMIKNFGAAFPNNDILLVEKTGLDSQVGKNEDGALVENCPVDYMKNDSPLERAENYLFLIGHLKNHYQHIILLGGSEGAVVTNLIVSNTDMIQASISLNGGGQFFINDVIYNIEKTLPNEEVAQSIEGFKQFAKSVIQNKLDDNQFPSEHGEKWWREMLTVNNQKLLQSIKTPHLVIQTMDDINVDPHSVVRMMGKINNPQVSFKTYQGLDHFFLDQEGKSQTELIVKDINEWYQTIN</sequence>
<proteinExistence type="predicted"/>
<dbReference type="PANTHER" id="PTHR43265">
    <property type="entry name" value="ESTERASE ESTD"/>
    <property type="match status" value="1"/>
</dbReference>
<reference evidence="3 4" key="1">
    <citation type="journal article" date="2012" name="J. Bacteriol.">
        <title>Complete Genome Sequence of Providencia stuartii Clinical Isolate MRSN 2154.</title>
        <authorList>
            <person name="Clifford R.J."/>
            <person name="Hang J."/>
            <person name="Riley M.C."/>
            <person name="Onmus-Leone F."/>
            <person name="Kuschner R.A."/>
            <person name="Lesho E.P."/>
            <person name="Waterman P.E."/>
        </authorList>
    </citation>
    <scope>NUCLEOTIDE SEQUENCE [LARGE SCALE GENOMIC DNA]</scope>
    <source>
        <strain evidence="3 4">MRSN 2154</strain>
    </source>
</reference>
<evidence type="ECO:0000313" key="4">
    <source>
        <dbReference type="Proteomes" id="UP000005012"/>
    </source>
</evidence>
<dbReference type="HOGENOM" id="CLU_976255_0_0_6"/>
<evidence type="ECO:0000313" key="3">
    <source>
        <dbReference type="EMBL" id="AFH95941.1"/>
    </source>
</evidence>
<dbReference type="Proteomes" id="UP000005012">
    <property type="component" value="Chromosome"/>
</dbReference>
<dbReference type="OrthoDB" id="8666017at2"/>
<reference evidence="4" key="2">
    <citation type="submission" date="2012-04" db="EMBL/GenBank/DDBJ databases">
        <title>Complete genome sequence of Providencia stuartii clinical isolate MRSN 2154.</title>
        <authorList>
            <person name="Clifford R.J."/>
            <person name="Hang J."/>
            <person name="Riley M.C."/>
            <person name="Onmus-Leone F."/>
            <person name="Kuschner R.A."/>
            <person name="Lesho E.P."/>
            <person name="Waterman P.E."/>
        </authorList>
    </citation>
    <scope>NUCLEOTIDE SEQUENCE [LARGE SCALE GENOMIC DNA]</scope>
    <source>
        <strain evidence="4">MRSN 2154</strain>
    </source>
</reference>
<keyword evidence="1" id="KW-0732">Signal</keyword>